<feature type="transmembrane region" description="Helical" evidence="11">
    <location>
        <begin position="6"/>
        <end position="27"/>
    </location>
</feature>
<accession>F8Q352</accession>
<keyword evidence="5 9" id="KW-0479">Metal-binding</keyword>
<dbReference type="GO" id="GO:0016705">
    <property type="term" value="F:oxidoreductase activity, acting on paired donors, with incorporation or reduction of molecular oxygen"/>
    <property type="evidence" value="ECO:0007669"/>
    <property type="project" value="InterPro"/>
</dbReference>
<sequence length="464" mass="52390">MFEAVNLRSTAVALLFAVFVGVTRYLLRKTATRNSPPFPPGPPQLPIVGNALGIDSAAPWITYKQWGNTYGDIIYSRLFNQDIIVINSEKIAKDLLEKRSTNYSDRPFIITIEMFGWTFNSAFLRYGHKWRQHRRLFHEQLRPVAALSYRPLHMQKTHQLLIDILEAPKAFAHHLQAMTASTIMSIIYGYEIEHWNDPLVAVIEEAAARGFEVVTPEASAVLGAWPLLLHLPSWFPGAGFKRRARKCYKITNEMIERPFLHTKKLMDSNSAPTCMVTNLLNRIKGEDNYDELEKVIKSVASTSVIAASETTTSTLLIFVLAMVLYPHVQVRAQAEIDSFIGKERLPTFDDRHSLPYVEAVVRETLRWQPVGPLGATVVANAWAMSRNEAKYPNPSEFIPERFFTAEGKLNDDKVNYAFGFGRRICVGQNLADAAVWAAVVSILAVFKLIKAKDDQGIEIDIEPQ</sequence>
<evidence type="ECO:0000256" key="11">
    <source>
        <dbReference type="SAM" id="Phobius"/>
    </source>
</evidence>
<dbReference type="Pfam" id="PF00067">
    <property type="entry name" value="p450"/>
    <property type="match status" value="1"/>
</dbReference>
<dbReference type="Gene3D" id="1.10.630.10">
    <property type="entry name" value="Cytochrome P450"/>
    <property type="match status" value="1"/>
</dbReference>
<dbReference type="OMA" id="AFIDRPQ"/>
<keyword evidence="11" id="KW-0812">Transmembrane</keyword>
<keyword evidence="11" id="KW-0472">Membrane</keyword>
<keyword evidence="11" id="KW-1133">Transmembrane helix</keyword>
<dbReference type="AlphaFoldDB" id="F8Q352"/>
<dbReference type="GO" id="GO:0005506">
    <property type="term" value="F:iron ion binding"/>
    <property type="evidence" value="ECO:0007669"/>
    <property type="project" value="InterPro"/>
</dbReference>
<comment type="pathway">
    <text evidence="2">Secondary metabolite biosynthesis.</text>
</comment>
<dbReference type="CDD" id="cd11065">
    <property type="entry name" value="CYP64-like"/>
    <property type="match status" value="1"/>
</dbReference>
<keyword evidence="4 9" id="KW-0349">Heme</keyword>
<protein>
    <recommendedName>
        <fullName evidence="14">Cytochrome P450</fullName>
    </recommendedName>
</protein>
<comment type="cofactor">
    <cofactor evidence="1 9">
        <name>heme</name>
        <dbReference type="ChEBI" id="CHEBI:30413"/>
    </cofactor>
</comment>
<dbReference type="InterPro" id="IPR002401">
    <property type="entry name" value="Cyt_P450_E_grp-I"/>
</dbReference>
<keyword evidence="13" id="KW-1185">Reference proteome</keyword>
<evidence type="ECO:0000256" key="7">
    <source>
        <dbReference type="ARBA" id="ARBA00023004"/>
    </source>
</evidence>
<evidence type="ECO:0000256" key="10">
    <source>
        <dbReference type="RuleBase" id="RU000461"/>
    </source>
</evidence>
<evidence type="ECO:0000256" key="1">
    <source>
        <dbReference type="ARBA" id="ARBA00001971"/>
    </source>
</evidence>
<dbReference type="Proteomes" id="UP000008063">
    <property type="component" value="Unassembled WGS sequence"/>
</dbReference>
<evidence type="ECO:0000256" key="8">
    <source>
        <dbReference type="ARBA" id="ARBA00023033"/>
    </source>
</evidence>
<dbReference type="PRINTS" id="PR00385">
    <property type="entry name" value="P450"/>
</dbReference>
<evidence type="ECO:0000256" key="4">
    <source>
        <dbReference type="ARBA" id="ARBA00022617"/>
    </source>
</evidence>
<evidence type="ECO:0000256" key="9">
    <source>
        <dbReference type="PIRSR" id="PIRSR602401-1"/>
    </source>
</evidence>
<keyword evidence="8 10" id="KW-0503">Monooxygenase</keyword>
<keyword evidence="7 9" id="KW-0408">Iron</keyword>
<dbReference type="PRINTS" id="PR00463">
    <property type="entry name" value="EP450I"/>
</dbReference>
<reference evidence="13" key="1">
    <citation type="journal article" date="2011" name="Science">
        <title>The plant cell wall-decomposing machinery underlies the functional diversity of forest fungi.</title>
        <authorList>
            <person name="Eastwood D.C."/>
            <person name="Floudas D."/>
            <person name="Binder M."/>
            <person name="Majcherczyk A."/>
            <person name="Schneider P."/>
            <person name="Aerts A."/>
            <person name="Asiegbu F.O."/>
            <person name="Baker S.E."/>
            <person name="Barry K."/>
            <person name="Bendiksby M."/>
            <person name="Blumentritt M."/>
            <person name="Coutinho P.M."/>
            <person name="Cullen D."/>
            <person name="de Vries R.P."/>
            <person name="Gathman A."/>
            <person name="Goodell B."/>
            <person name="Henrissat B."/>
            <person name="Ihrmark K."/>
            <person name="Kauserud H."/>
            <person name="Kohler A."/>
            <person name="LaButti K."/>
            <person name="Lapidus A."/>
            <person name="Lavin J.L."/>
            <person name="Lee Y.-H."/>
            <person name="Lindquist E."/>
            <person name="Lilly W."/>
            <person name="Lucas S."/>
            <person name="Morin E."/>
            <person name="Murat C."/>
            <person name="Oguiza J.A."/>
            <person name="Park J."/>
            <person name="Pisabarro A.G."/>
            <person name="Riley R."/>
            <person name="Rosling A."/>
            <person name="Salamov A."/>
            <person name="Schmidt O."/>
            <person name="Schmutz J."/>
            <person name="Skrede I."/>
            <person name="Stenlid J."/>
            <person name="Wiebenga A."/>
            <person name="Xie X."/>
            <person name="Kuees U."/>
            <person name="Hibbett D.S."/>
            <person name="Hoffmeister D."/>
            <person name="Hoegberg N."/>
            <person name="Martin F."/>
            <person name="Grigoriev I.V."/>
            <person name="Watkinson S.C."/>
        </authorList>
    </citation>
    <scope>NUCLEOTIDE SEQUENCE [LARGE SCALE GENOMIC DNA]</scope>
    <source>
        <strain evidence="13">strain S7.3</strain>
    </source>
</reference>
<dbReference type="PANTHER" id="PTHR46300:SF7">
    <property type="entry name" value="P450, PUTATIVE (EUROFUNG)-RELATED"/>
    <property type="match status" value="1"/>
</dbReference>
<evidence type="ECO:0000313" key="12">
    <source>
        <dbReference type="EMBL" id="EGN97613.1"/>
    </source>
</evidence>
<feature type="binding site" description="axial binding residue" evidence="9">
    <location>
        <position position="425"/>
    </location>
    <ligand>
        <name>heme</name>
        <dbReference type="ChEBI" id="CHEBI:30413"/>
    </ligand>
    <ligandPart>
        <name>Fe</name>
        <dbReference type="ChEBI" id="CHEBI:18248"/>
    </ligandPart>
</feature>
<evidence type="ECO:0000313" key="13">
    <source>
        <dbReference type="Proteomes" id="UP000008063"/>
    </source>
</evidence>
<dbReference type="InterPro" id="IPR036396">
    <property type="entry name" value="Cyt_P450_sf"/>
</dbReference>
<dbReference type="GO" id="GO:0004497">
    <property type="term" value="F:monooxygenase activity"/>
    <property type="evidence" value="ECO:0007669"/>
    <property type="project" value="UniProtKB-KW"/>
</dbReference>
<evidence type="ECO:0000256" key="5">
    <source>
        <dbReference type="ARBA" id="ARBA00022723"/>
    </source>
</evidence>
<gene>
    <name evidence="12" type="ORF">SERLA73DRAFT_75279</name>
</gene>
<dbReference type="GO" id="GO:0020037">
    <property type="term" value="F:heme binding"/>
    <property type="evidence" value="ECO:0007669"/>
    <property type="project" value="InterPro"/>
</dbReference>
<name>F8Q352_SERL3</name>
<dbReference type="InParanoid" id="F8Q352"/>
<dbReference type="InterPro" id="IPR001128">
    <property type="entry name" value="Cyt_P450"/>
</dbReference>
<organism evidence="13">
    <name type="scientific">Serpula lacrymans var. lacrymans (strain S7.3)</name>
    <name type="common">Dry rot fungus</name>
    <dbReference type="NCBI Taxonomy" id="936435"/>
    <lineage>
        <taxon>Eukaryota</taxon>
        <taxon>Fungi</taxon>
        <taxon>Dikarya</taxon>
        <taxon>Basidiomycota</taxon>
        <taxon>Agaricomycotina</taxon>
        <taxon>Agaricomycetes</taxon>
        <taxon>Agaricomycetidae</taxon>
        <taxon>Boletales</taxon>
        <taxon>Coniophorineae</taxon>
        <taxon>Serpulaceae</taxon>
        <taxon>Serpula</taxon>
    </lineage>
</organism>
<evidence type="ECO:0000256" key="3">
    <source>
        <dbReference type="ARBA" id="ARBA00010617"/>
    </source>
</evidence>
<evidence type="ECO:0008006" key="14">
    <source>
        <dbReference type="Google" id="ProtNLM"/>
    </source>
</evidence>
<dbReference type="PROSITE" id="PS00086">
    <property type="entry name" value="CYTOCHROME_P450"/>
    <property type="match status" value="1"/>
</dbReference>
<dbReference type="EMBL" id="GL945482">
    <property type="protein sequence ID" value="EGN97613.1"/>
    <property type="molecule type" value="Genomic_DNA"/>
</dbReference>
<dbReference type="HOGENOM" id="CLU_001570_2_3_1"/>
<evidence type="ECO:0000256" key="6">
    <source>
        <dbReference type="ARBA" id="ARBA00023002"/>
    </source>
</evidence>
<keyword evidence="6 10" id="KW-0560">Oxidoreductase</keyword>
<proteinExistence type="inferred from homology"/>
<dbReference type="InterPro" id="IPR017972">
    <property type="entry name" value="Cyt_P450_CS"/>
</dbReference>
<dbReference type="eggNOG" id="KOG0156">
    <property type="taxonomic scope" value="Eukaryota"/>
</dbReference>
<dbReference type="PANTHER" id="PTHR46300">
    <property type="entry name" value="P450, PUTATIVE (EUROFUNG)-RELATED-RELATED"/>
    <property type="match status" value="1"/>
</dbReference>
<comment type="similarity">
    <text evidence="3 10">Belongs to the cytochrome P450 family.</text>
</comment>
<dbReference type="SUPFAM" id="SSF48264">
    <property type="entry name" value="Cytochrome P450"/>
    <property type="match status" value="1"/>
</dbReference>
<evidence type="ECO:0000256" key="2">
    <source>
        <dbReference type="ARBA" id="ARBA00005179"/>
    </source>
</evidence>
<dbReference type="STRING" id="936435.F8Q352"/>
<dbReference type="InterPro" id="IPR050364">
    <property type="entry name" value="Cytochrome_P450_fung"/>
</dbReference>